<dbReference type="EMBL" id="VDGG01000003">
    <property type="protein sequence ID" value="TQR18272.1"/>
    <property type="molecule type" value="Genomic_DNA"/>
</dbReference>
<evidence type="ECO:0000313" key="1">
    <source>
        <dbReference type="EMBL" id="TQR18272.1"/>
    </source>
</evidence>
<dbReference type="RefSeq" id="WP_142605212.1">
    <property type="nucleotide sequence ID" value="NZ_VDGG01000003.1"/>
</dbReference>
<reference evidence="1 2" key="1">
    <citation type="submission" date="2019-05" db="EMBL/GenBank/DDBJ databases">
        <title>Psychrobacillus vulpis sp. nov., a new species isolated from feces of a red fox that inhabits in The Tablas de Daimiel Natural Park, Albacete, Spain.</title>
        <authorList>
            <person name="Rodriguez M."/>
            <person name="Reina J.C."/>
            <person name="Bejar V."/>
            <person name="Llamas I."/>
        </authorList>
    </citation>
    <scope>NUCLEOTIDE SEQUENCE [LARGE SCALE GENOMIC DNA]</scope>
    <source>
        <strain evidence="1 2">NHI-2</strain>
    </source>
</reference>
<comment type="caution">
    <text evidence="1">The sequence shown here is derived from an EMBL/GenBank/DDBJ whole genome shotgun (WGS) entry which is preliminary data.</text>
</comment>
<dbReference type="OrthoDB" id="2677458at2"/>
<dbReference type="Proteomes" id="UP000318937">
    <property type="component" value="Unassembled WGS sequence"/>
</dbReference>
<keyword evidence="2" id="KW-1185">Reference proteome</keyword>
<accession>A0A544TLF0</accession>
<dbReference type="AlphaFoldDB" id="A0A544TLF0"/>
<organism evidence="1 2">
    <name type="scientific">Psychrobacillus soli</name>
    <dbReference type="NCBI Taxonomy" id="1543965"/>
    <lineage>
        <taxon>Bacteria</taxon>
        <taxon>Bacillati</taxon>
        <taxon>Bacillota</taxon>
        <taxon>Bacilli</taxon>
        <taxon>Bacillales</taxon>
        <taxon>Bacillaceae</taxon>
        <taxon>Psychrobacillus</taxon>
    </lineage>
</organism>
<sequence length="96" mass="11096">MYILLSREKALKNVEIPVAEEMLEQSIQQNIEFLVLIAGSFEETEEAAETELIKWSKQVGEQQAALFTQFSTIIKPYAKNRLWKIKAISRKGKSFF</sequence>
<name>A0A544TLF0_9BACI</name>
<protein>
    <submittedName>
        <fullName evidence="1">Uncharacterized protein</fullName>
    </submittedName>
</protein>
<gene>
    <name evidence="1" type="ORF">FG383_02210</name>
</gene>
<evidence type="ECO:0000313" key="2">
    <source>
        <dbReference type="Proteomes" id="UP000318937"/>
    </source>
</evidence>
<proteinExistence type="predicted"/>